<dbReference type="eggNOG" id="ENOG502TFVJ">
    <property type="taxonomic scope" value="Eukaryota"/>
</dbReference>
<dbReference type="OrthoDB" id="21625at2759"/>
<reference evidence="2 3" key="2">
    <citation type="journal article" date="2012" name="PLoS Pathog.">
        <title>Diverse lifestyles and strategies of plant pathogenesis encoded in the genomes of eighteen Dothideomycetes fungi.</title>
        <authorList>
            <person name="Ohm R.A."/>
            <person name="Feau N."/>
            <person name="Henrissat B."/>
            <person name="Schoch C.L."/>
            <person name="Horwitz B.A."/>
            <person name="Barry K.W."/>
            <person name="Condon B.J."/>
            <person name="Copeland A.C."/>
            <person name="Dhillon B."/>
            <person name="Glaser F."/>
            <person name="Hesse C.N."/>
            <person name="Kosti I."/>
            <person name="LaButti K."/>
            <person name="Lindquist E.A."/>
            <person name="Lucas S."/>
            <person name="Salamov A.A."/>
            <person name="Bradshaw R.E."/>
            <person name="Ciuffetti L."/>
            <person name="Hamelin R.C."/>
            <person name="Kema G.H.J."/>
            <person name="Lawrence C."/>
            <person name="Scott J.A."/>
            <person name="Spatafora J.W."/>
            <person name="Turgeon B.G."/>
            <person name="de Wit P.J.G.M."/>
            <person name="Zhong S."/>
            <person name="Goodwin S.B."/>
            <person name="Grigoriev I.V."/>
        </authorList>
    </citation>
    <scope>NUCLEOTIDE SEQUENCE [LARGE SCALE GENOMIC DNA]</scope>
    <source>
        <strain evidence="3">NZE10 / CBS 128990</strain>
    </source>
</reference>
<evidence type="ECO:0000313" key="2">
    <source>
        <dbReference type="EMBL" id="EME42231.1"/>
    </source>
</evidence>
<dbReference type="EMBL" id="KB446541">
    <property type="protein sequence ID" value="EME42231.1"/>
    <property type="molecule type" value="Genomic_DNA"/>
</dbReference>
<name>N1PLR4_DOTSN</name>
<evidence type="ECO:0000313" key="3">
    <source>
        <dbReference type="Proteomes" id="UP000016933"/>
    </source>
</evidence>
<reference evidence="3" key="1">
    <citation type="journal article" date="2012" name="PLoS Genet.">
        <title>The genomes of the fungal plant pathogens Cladosporium fulvum and Dothistroma septosporum reveal adaptation to different hosts and lifestyles but also signatures of common ancestry.</title>
        <authorList>
            <person name="de Wit P.J.G.M."/>
            <person name="van der Burgt A."/>
            <person name="Oekmen B."/>
            <person name="Stergiopoulos I."/>
            <person name="Abd-Elsalam K.A."/>
            <person name="Aerts A.L."/>
            <person name="Bahkali A.H."/>
            <person name="Beenen H.G."/>
            <person name="Chettri P."/>
            <person name="Cox M.P."/>
            <person name="Datema E."/>
            <person name="de Vries R.P."/>
            <person name="Dhillon B."/>
            <person name="Ganley A.R."/>
            <person name="Griffiths S.A."/>
            <person name="Guo Y."/>
            <person name="Hamelin R.C."/>
            <person name="Henrissat B."/>
            <person name="Kabir M.S."/>
            <person name="Jashni M.K."/>
            <person name="Kema G."/>
            <person name="Klaubauf S."/>
            <person name="Lapidus A."/>
            <person name="Levasseur A."/>
            <person name="Lindquist E."/>
            <person name="Mehrabi R."/>
            <person name="Ohm R.A."/>
            <person name="Owen T.J."/>
            <person name="Salamov A."/>
            <person name="Schwelm A."/>
            <person name="Schijlen E."/>
            <person name="Sun H."/>
            <person name="van den Burg H.A."/>
            <person name="van Ham R.C.H.J."/>
            <person name="Zhang S."/>
            <person name="Goodwin S.B."/>
            <person name="Grigoriev I.V."/>
            <person name="Collemare J."/>
            <person name="Bradshaw R.E."/>
        </authorList>
    </citation>
    <scope>NUCLEOTIDE SEQUENCE [LARGE SCALE GENOMIC DNA]</scope>
    <source>
        <strain evidence="3">NZE10 / CBS 128990</strain>
    </source>
</reference>
<sequence>MDPPSYDESISRQPVEEYHELNSDSKTAQRFSIREEVAVSRSQHVAALVSRLLPPIRERAESGISKTLMLLIPSDQAETSSRGQLVGFPEDDRPILIQLEGKYNGIQFWSQQEALDLLRDQTLAAVIGDVSVMQPVVVPLPERPAKQTWSSFWGRKSSLAAGPSRSPKQTKPPVSVEVRSEQANFRTETAYGLHETVRGRTVMMIVEVR</sequence>
<evidence type="ECO:0000256" key="1">
    <source>
        <dbReference type="SAM" id="MobiDB-lite"/>
    </source>
</evidence>
<gene>
    <name evidence="2" type="ORF">DOTSEDRAFT_54653</name>
</gene>
<protein>
    <submittedName>
        <fullName evidence="2">Uncharacterized protein</fullName>
    </submittedName>
</protein>
<accession>N1PLR4</accession>
<dbReference type="AlphaFoldDB" id="N1PLR4"/>
<feature type="region of interest" description="Disordered" evidence="1">
    <location>
        <begin position="1"/>
        <end position="26"/>
    </location>
</feature>
<dbReference type="Proteomes" id="UP000016933">
    <property type="component" value="Unassembled WGS sequence"/>
</dbReference>
<proteinExistence type="predicted"/>
<feature type="region of interest" description="Disordered" evidence="1">
    <location>
        <begin position="159"/>
        <end position="178"/>
    </location>
</feature>
<feature type="compositionally biased region" description="Basic and acidic residues" evidence="1">
    <location>
        <begin position="14"/>
        <end position="23"/>
    </location>
</feature>
<dbReference type="HOGENOM" id="CLU_1315390_0_0_1"/>
<organism evidence="2 3">
    <name type="scientific">Dothistroma septosporum (strain NZE10 / CBS 128990)</name>
    <name type="common">Red band needle blight fungus</name>
    <name type="synonym">Mycosphaerella pini</name>
    <dbReference type="NCBI Taxonomy" id="675120"/>
    <lineage>
        <taxon>Eukaryota</taxon>
        <taxon>Fungi</taxon>
        <taxon>Dikarya</taxon>
        <taxon>Ascomycota</taxon>
        <taxon>Pezizomycotina</taxon>
        <taxon>Dothideomycetes</taxon>
        <taxon>Dothideomycetidae</taxon>
        <taxon>Mycosphaerellales</taxon>
        <taxon>Mycosphaerellaceae</taxon>
        <taxon>Dothistroma</taxon>
    </lineage>
</organism>
<keyword evidence="3" id="KW-1185">Reference proteome</keyword>